<evidence type="ECO:0000256" key="6">
    <source>
        <dbReference type="ARBA" id="ARBA00023125"/>
    </source>
</evidence>
<dbReference type="CDD" id="cd00383">
    <property type="entry name" value="trans_reg_C"/>
    <property type="match status" value="1"/>
</dbReference>
<sequence length="228" mass="25073">MTNIIFVEDNVSYAEDVAEYLGGIGYRVTLAADAAALWAALSNGPADLVLLDLGLPDEDGFNLIPALRRHHPDTRLIVLTARVTLDNRIQGLRLGADTYLTKPIKFRELAAHIEALCRRIGTRELAAPPSPWRLEANGRRLALHGKGTIALTEREFKFLHLLAHNRQPVPRTSLLIGMGESDDPQAAARIDMLVYRLRKKIKTGMGEALPLQSTYGGGYSLSVPFELA</sequence>
<dbReference type="Proteomes" id="UP000285190">
    <property type="component" value="Unassembled WGS sequence"/>
</dbReference>
<keyword evidence="4" id="KW-0902">Two-component regulatory system</keyword>
<keyword evidence="6 9" id="KW-0238">DNA-binding</keyword>
<feature type="domain" description="OmpR/PhoB-type" evidence="11">
    <location>
        <begin position="122"/>
        <end position="223"/>
    </location>
</feature>
<comment type="subcellular location">
    <subcellularLocation>
        <location evidence="1">Cytoplasm</location>
    </subcellularLocation>
</comment>
<dbReference type="Pfam" id="PF00072">
    <property type="entry name" value="Response_reg"/>
    <property type="match status" value="1"/>
</dbReference>
<feature type="domain" description="Response regulatory" evidence="10">
    <location>
        <begin position="3"/>
        <end position="117"/>
    </location>
</feature>
<dbReference type="AlphaFoldDB" id="A0A418X4K6"/>
<dbReference type="OrthoDB" id="9802426at2"/>
<dbReference type="GO" id="GO:0032993">
    <property type="term" value="C:protein-DNA complex"/>
    <property type="evidence" value="ECO:0007669"/>
    <property type="project" value="TreeGrafter"/>
</dbReference>
<evidence type="ECO:0000256" key="9">
    <source>
        <dbReference type="PROSITE-ProRule" id="PRU01091"/>
    </source>
</evidence>
<reference evidence="12 13" key="1">
    <citation type="submission" date="2018-09" db="EMBL/GenBank/DDBJ databases">
        <authorList>
            <person name="Zhu H."/>
        </authorList>
    </citation>
    <scope>NUCLEOTIDE SEQUENCE [LARGE SCALE GENOMIC DNA]</scope>
    <source>
        <strain evidence="12 13">K2R10-39</strain>
    </source>
</reference>
<dbReference type="RefSeq" id="WP_119740823.1">
    <property type="nucleotide sequence ID" value="NZ_QYUN01000002.1"/>
</dbReference>
<keyword evidence="2" id="KW-0963">Cytoplasm</keyword>
<evidence type="ECO:0000256" key="2">
    <source>
        <dbReference type="ARBA" id="ARBA00022490"/>
    </source>
</evidence>
<dbReference type="InterPro" id="IPR011006">
    <property type="entry name" value="CheY-like_superfamily"/>
</dbReference>
<dbReference type="Gene3D" id="1.10.10.10">
    <property type="entry name" value="Winged helix-like DNA-binding domain superfamily/Winged helix DNA-binding domain"/>
    <property type="match status" value="1"/>
</dbReference>
<evidence type="ECO:0000259" key="11">
    <source>
        <dbReference type="PROSITE" id="PS51755"/>
    </source>
</evidence>
<dbReference type="GO" id="GO:0005829">
    <property type="term" value="C:cytosol"/>
    <property type="evidence" value="ECO:0007669"/>
    <property type="project" value="TreeGrafter"/>
</dbReference>
<dbReference type="InterPro" id="IPR001789">
    <property type="entry name" value="Sig_transdc_resp-reg_receiver"/>
</dbReference>
<feature type="modified residue" description="4-aspartylphosphate" evidence="8">
    <location>
        <position position="52"/>
    </location>
</feature>
<keyword evidence="3 8" id="KW-0597">Phosphoprotein</keyword>
<keyword evidence="5" id="KW-0805">Transcription regulation</keyword>
<dbReference type="InterPro" id="IPR016032">
    <property type="entry name" value="Sig_transdc_resp-reg_C-effctor"/>
</dbReference>
<gene>
    <name evidence="12" type="ORF">D3870_16605</name>
</gene>
<dbReference type="PROSITE" id="PS50110">
    <property type="entry name" value="RESPONSE_REGULATORY"/>
    <property type="match status" value="1"/>
</dbReference>
<evidence type="ECO:0000256" key="1">
    <source>
        <dbReference type="ARBA" id="ARBA00004496"/>
    </source>
</evidence>
<proteinExistence type="predicted"/>
<comment type="caution">
    <text evidence="12">The sequence shown here is derived from an EMBL/GenBank/DDBJ whole genome shotgun (WGS) entry which is preliminary data.</text>
</comment>
<dbReference type="Gene3D" id="3.40.50.2300">
    <property type="match status" value="1"/>
</dbReference>
<evidence type="ECO:0000313" key="13">
    <source>
        <dbReference type="Proteomes" id="UP000285190"/>
    </source>
</evidence>
<evidence type="ECO:0000256" key="3">
    <source>
        <dbReference type="ARBA" id="ARBA00022553"/>
    </source>
</evidence>
<accession>A0A418X4K6</accession>
<evidence type="ECO:0000259" key="10">
    <source>
        <dbReference type="PROSITE" id="PS50110"/>
    </source>
</evidence>
<dbReference type="SUPFAM" id="SSF52172">
    <property type="entry name" value="CheY-like"/>
    <property type="match status" value="1"/>
</dbReference>
<evidence type="ECO:0000256" key="7">
    <source>
        <dbReference type="ARBA" id="ARBA00023163"/>
    </source>
</evidence>
<evidence type="ECO:0000256" key="4">
    <source>
        <dbReference type="ARBA" id="ARBA00023012"/>
    </source>
</evidence>
<dbReference type="GO" id="GO:0000976">
    <property type="term" value="F:transcription cis-regulatory region binding"/>
    <property type="evidence" value="ECO:0007669"/>
    <property type="project" value="TreeGrafter"/>
</dbReference>
<dbReference type="SMART" id="SM00862">
    <property type="entry name" value="Trans_reg_C"/>
    <property type="match status" value="1"/>
</dbReference>
<dbReference type="InterPro" id="IPR039420">
    <property type="entry name" value="WalR-like"/>
</dbReference>
<dbReference type="InterPro" id="IPR036388">
    <property type="entry name" value="WH-like_DNA-bd_sf"/>
</dbReference>
<evidence type="ECO:0000256" key="5">
    <source>
        <dbReference type="ARBA" id="ARBA00023015"/>
    </source>
</evidence>
<name>A0A418X4K6_9BURK</name>
<evidence type="ECO:0000256" key="8">
    <source>
        <dbReference type="PROSITE-ProRule" id="PRU00169"/>
    </source>
</evidence>
<keyword evidence="7" id="KW-0804">Transcription</keyword>
<protein>
    <submittedName>
        <fullName evidence="12">DNA-binding response regulator</fullName>
    </submittedName>
</protein>
<dbReference type="SUPFAM" id="SSF46894">
    <property type="entry name" value="C-terminal effector domain of the bipartite response regulators"/>
    <property type="match status" value="1"/>
</dbReference>
<dbReference type="PANTHER" id="PTHR48111:SF35">
    <property type="entry name" value="TRANSCRIPTIONAL REGULATORY PROTEIN QSEB"/>
    <property type="match status" value="1"/>
</dbReference>
<dbReference type="Gene3D" id="6.10.250.690">
    <property type="match status" value="1"/>
</dbReference>
<feature type="DNA-binding region" description="OmpR/PhoB-type" evidence="9">
    <location>
        <begin position="122"/>
        <end position="223"/>
    </location>
</feature>
<dbReference type="SMART" id="SM00448">
    <property type="entry name" value="REC"/>
    <property type="match status" value="1"/>
</dbReference>
<dbReference type="GO" id="GO:0000156">
    <property type="term" value="F:phosphorelay response regulator activity"/>
    <property type="evidence" value="ECO:0007669"/>
    <property type="project" value="TreeGrafter"/>
</dbReference>
<keyword evidence="13" id="KW-1185">Reference proteome</keyword>
<dbReference type="InterPro" id="IPR001867">
    <property type="entry name" value="OmpR/PhoB-type_DNA-bd"/>
</dbReference>
<dbReference type="EMBL" id="QYUN01000002">
    <property type="protein sequence ID" value="RJG07402.1"/>
    <property type="molecule type" value="Genomic_DNA"/>
</dbReference>
<dbReference type="GO" id="GO:0006355">
    <property type="term" value="P:regulation of DNA-templated transcription"/>
    <property type="evidence" value="ECO:0007669"/>
    <property type="project" value="InterPro"/>
</dbReference>
<organism evidence="12 13">
    <name type="scientific">Noviherbaspirillum cavernae</name>
    <dbReference type="NCBI Taxonomy" id="2320862"/>
    <lineage>
        <taxon>Bacteria</taxon>
        <taxon>Pseudomonadati</taxon>
        <taxon>Pseudomonadota</taxon>
        <taxon>Betaproteobacteria</taxon>
        <taxon>Burkholderiales</taxon>
        <taxon>Oxalobacteraceae</taxon>
        <taxon>Noviherbaspirillum</taxon>
    </lineage>
</organism>
<dbReference type="PANTHER" id="PTHR48111">
    <property type="entry name" value="REGULATOR OF RPOS"/>
    <property type="match status" value="1"/>
</dbReference>
<evidence type="ECO:0000313" key="12">
    <source>
        <dbReference type="EMBL" id="RJG07402.1"/>
    </source>
</evidence>
<dbReference type="Pfam" id="PF00486">
    <property type="entry name" value="Trans_reg_C"/>
    <property type="match status" value="1"/>
</dbReference>
<dbReference type="PROSITE" id="PS51755">
    <property type="entry name" value="OMPR_PHOB"/>
    <property type="match status" value="1"/>
</dbReference>